<dbReference type="EMBL" id="CM004396">
    <property type="protein sequence ID" value="KAG8646115.1"/>
    <property type="molecule type" value="Genomic_DNA"/>
</dbReference>
<name>A0ACB7H264_MANES</name>
<comment type="caution">
    <text evidence="1">The sequence shown here is derived from an EMBL/GenBank/DDBJ whole genome shotgun (WGS) entry which is preliminary data.</text>
</comment>
<protein>
    <submittedName>
        <fullName evidence="1">Uncharacterized protein</fullName>
    </submittedName>
</protein>
<keyword evidence="2" id="KW-1185">Reference proteome</keyword>
<dbReference type="Proteomes" id="UP000091857">
    <property type="component" value="Chromosome 10"/>
</dbReference>
<gene>
    <name evidence="1" type="ORF">MANES_10G122812v8</name>
</gene>
<proteinExistence type="predicted"/>
<organism evidence="1 2">
    <name type="scientific">Manihot esculenta</name>
    <name type="common">Cassava</name>
    <name type="synonym">Jatropha manihot</name>
    <dbReference type="NCBI Taxonomy" id="3983"/>
    <lineage>
        <taxon>Eukaryota</taxon>
        <taxon>Viridiplantae</taxon>
        <taxon>Streptophyta</taxon>
        <taxon>Embryophyta</taxon>
        <taxon>Tracheophyta</taxon>
        <taxon>Spermatophyta</taxon>
        <taxon>Magnoliopsida</taxon>
        <taxon>eudicotyledons</taxon>
        <taxon>Gunneridae</taxon>
        <taxon>Pentapetalae</taxon>
        <taxon>rosids</taxon>
        <taxon>fabids</taxon>
        <taxon>Malpighiales</taxon>
        <taxon>Euphorbiaceae</taxon>
        <taxon>Crotonoideae</taxon>
        <taxon>Manihoteae</taxon>
        <taxon>Manihot</taxon>
    </lineage>
</organism>
<evidence type="ECO:0000313" key="1">
    <source>
        <dbReference type="EMBL" id="KAG8646115.1"/>
    </source>
</evidence>
<reference evidence="2" key="1">
    <citation type="journal article" date="2016" name="Nat. Biotechnol.">
        <title>Sequencing wild and cultivated cassava and related species reveals extensive interspecific hybridization and genetic diversity.</title>
        <authorList>
            <person name="Bredeson J.V."/>
            <person name="Lyons J.B."/>
            <person name="Prochnik S.E."/>
            <person name="Wu G.A."/>
            <person name="Ha C.M."/>
            <person name="Edsinger-Gonzales E."/>
            <person name="Grimwood J."/>
            <person name="Schmutz J."/>
            <person name="Rabbi I.Y."/>
            <person name="Egesi C."/>
            <person name="Nauluvula P."/>
            <person name="Lebot V."/>
            <person name="Ndunguru J."/>
            <person name="Mkamilo G."/>
            <person name="Bart R.S."/>
            <person name="Setter T.L."/>
            <person name="Gleadow R.M."/>
            <person name="Kulakow P."/>
            <person name="Ferguson M.E."/>
            <person name="Rounsley S."/>
            <person name="Rokhsar D.S."/>
        </authorList>
    </citation>
    <scope>NUCLEOTIDE SEQUENCE [LARGE SCALE GENOMIC DNA]</scope>
    <source>
        <strain evidence="2">cv. AM560-2</strain>
    </source>
</reference>
<sequence>MQFHEKLSSKARPKPRSPSRSSSQEEPWPTLDIPAKAQGRLARLDELREAAKTGAELQFARERERLGTKVELQVQQAEANRMLILKANRQRRATQKERMSQSLLRRMAREGKYKERVHAAIIQKRAAAERKRLGFLEAENKRACARVLQVRQVSNSVCHQREIERGRMRDQLEAAKVLYNQADLLSRKLARCWSQFLRSRRTTSDLAKNYDALKIHEKSHLSIFRVADDNHSTSLDNIDQLLKRVATPKKRTTPRSSMRDRETKKVSAVREAARSPAKLSRYPVRVVLCAYMILGHPDAVFSGQGDHEFPLAKSAKEFILQFEFLMRNRTPYSPKHCTFRSQLAAFDKAWCSYLNCFVLWKVKDAQTLEEDMVRAACQLELSMIQKCKMTPGGDTDALSHDMKAIQKQVTEDQKLLREKIQHLSEKENGSPVGSLISHFLSPSTLISLDGPSSVDKPNHVVHSLFKDDASSPKGFRSSATLSSHFDGHLGSTIKKLIKENELMVNEFIHERHHSFLDGFNSDIENSMKAKTGALDIDYLGKILEFALGTLRRLSSPAPQDETMCSRCIAMIKGLRFVLEQIEALKQEISKACIKILLKGPPGLDYLRKAFVNHYGSYPVACTSLPLTMQWFASLKNCKDQEWDEHTNLLSGLMNHGSSSQEFLPPTALRTGGSFVLKTKGSGTASTSSTSKCYRARMNGDRIDLLVRLGLLKLVSGVSALTKEVLPETVRLNLPRLRAAQAQIQKIIVISTSLLICRQTLMMEQVVSSVAAVESMLLRCTKQLLELLDRVDDASIEEIVEIISGLSRDEDRDSDPEKLKSRMLAKSLQAGDPVFEKVSRAVYLATRGIVLGGSGSQGRKLSEMALRQVGAVMLPERVVETAELLVVAATVTVAVHRPWHVNLANNM</sequence>
<evidence type="ECO:0000313" key="2">
    <source>
        <dbReference type="Proteomes" id="UP000091857"/>
    </source>
</evidence>
<accession>A0ACB7H264</accession>